<evidence type="ECO:0000313" key="2">
    <source>
        <dbReference type="EMBL" id="GIY91299.1"/>
    </source>
</evidence>
<proteinExistence type="predicted"/>
<protein>
    <submittedName>
        <fullName evidence="2">Uncharacterized protein</fullName>
    </submittedName>
</protein>
<dbReference type="EMBL" id="BPLQ01015732">
    <property type="protein sequence ID" value="GIY91299.1"/>
    <property type="molecule type" value="Genomic_DNA"/>
</dbReference>
<dbReference type="AlphaFoldDB" id="A0AAV4X9M8"/>
<evidence type="ECO:0000256" key="1">
    <source>
        <dbReference type="SAM" id="MobiDB-lite"/>
    </source>
</evidence>
<feature type="compositionally biased region" description="Low complexity" evidence="1">
    <location>
        <begin position="66"/>
        <end position="86"/>
    </location>
</feature>
<reference evidence="2 3" key="1">
    <citation type="submission" date="2021-06" db="EMBL/GenBank/DDBJ databases">
        <title>Caerostris darwini draft genome.</title>
        <authorList>
            <person name="Kono N."/>
            <person name="Arakawa K."/>
        </authorList>
    </citation>
    <scope>NUCLEOTIDE SEQUENCE [LARGE SCALE GENOMIC DNA]</scope>
</reference>
<feature type="compositionally biased region" description="Polar residues" evidence="1">
    <location>
        <begin position="1"/>
        <end position="13"/>
    </location>
</feature>
<gene>
    <name evidence="2" type="ORF">CDAR_371581</name>
</gene>
<keyword evidence="3" id="KW-1185">Reference proteome</keyword>
<feature type="region of interest" description="Disordered" evidence="1">
    <location>
        <begin position="1"/>
        <end position="49"/>
    </location>
</feature>
<evidence type="ECO:0000313" key="3">
    <source>
        <dbReference type="Proteomes" id="UP001054837"/>
    </source>
</evidence>
<accession>A0AAV4X9M8</accession>
<organism evidence="2 3">
    <name type="scientific">Caerostris darwini</name>
    <dbReference type="NCBI Taxonomy" id="1538125"/>
    <lineage>
        <taxon>Eukaryota</taxon>
        <taxon>Metazoa</taxon>
        <taxon>Ecdysozoa</taxon>
        <taxon>Arthropoda</taxon>
        <taxon>Chelicerata</taxon>
        <taxon>Arachnida</taxon>
        <taxon>Araneae</taxon>
        <taxon>Araneomorphae</taxon>
        <taxon>Entelegynae</taxon>
        <taxon>Araneoidea</taxon>
        <taxon>Araneidae</taxon>
        <taxon>Caerostris</taxon>
    </lineage>
</organism>
<dbReference type="Proteomes" id="UP001054837">
    <property type="component" value="Unassembled WGS sequence"/>
</dbReference>
<sequence>MHSTGHPLNQRHVTSGMPAGAPEVTKRKFSARGSGSRTTTNKKAKPNNNHSIYFKTVLCTGGPKGMESSSLMMRSPPSLPSNPSSMTHPPCLSNRGHAFPNGTMQKKREWQVLDKTDIDCGRWK</sequence>
<feature type="region of interest" description="Disordered" evidence="1">
    <location>
        <begin position="65"/>
        <end position="104"/>
    </location>
</feature>
<comment type="caution">
    <text evidence="2">The sequence shown here is derived from an EMBL/GenBank/DDBJ whole genome shotgun (WGS) entry which is preliminary data.</text>
</comment>
<name>A0AAV4X9M8_9ARAC</name>